<dbReference type="AlphaFoldDB" id="A0A0C3HIH1"/>
<gene>
    <name evidence="2" type="ORF">OIDMADRAFT_47886</name>
</gene>
<name>A0A0C3HIH1_OIDMZ</name>
<organism evidence="2 3">
    <name type="scientific">Oidiodendron maius (strain Zn)</name>
    <dbReference type="NCBI Taxonomy" id="913774"/>
    <lineage>
        <taxon>Eukaryota</taxon>
        <taxon>Fungi</taxon>
        <taxon>Dikarya</taxon>
        <taxon>Ascomycota</taxon>
        <taxon>Pezizomycotina</taxon>
        <taxon>Leotiomycetes</taxon>
        <taxon>Leotiomycetes incertae sedis</taxon>
        <taxon>Myxotrichaceae</taxon>
        <taxon>Oidiodendron</taxon>
    </lineage>
</organism>
<sequence length="261" mass="28669">MANRDRDRDRARGSSRTNEYFVPKEGIDREVITADICRYLGNDALVRPGTYKDPRTGVAQPGYFINAYRNLTTAMIADLKADSERWEAERRQTASRGQPLNVEYRSSTTHQSRQYYGPTEASTATSQAYAAAGSYAPTASTTPQGGYDGGYQQPQYAQQPTVYAPDPGYSVQSDYYVSGADYGVDSRSNRAPVAQSGTVPRTNQGQYQTTYQQADTRGYAYPPQTAPSPVYAQASTSTDIYGRGAYNQALLLVKITANESL</sequence>
<dbReference type="PANTHER" id="PTHR39609">
    <property type="entry name" value="RFEG-RELATED"/>
    <property type="match status" value="1"/>
</dbReference>
<reference evidence="2 3" key="1">
    <citation type="submission" date="2014-04" db="EMBL/GenBank/DDBJ databases">
        <authorList>
            <consortium name="DOE Joint Genome Institute"/>
            <person name="Kuo A."/>
            <person name="Martino E."/>
            <person name="Perotto S."/>
            <person name="Kohler A."/>
            <person name="Nagy L.G."/>
            <person name="Floudas D."/>
            <person name="Copeland A."/>
            <person name="Barry K.W."/>
            <person name="Cichocki N."/>
            <person name="Veneault-Fourrey C."/>
            <person name="LaButti K."/>
            <person name="Lindquist E.A."/>
            <person name="Lipzen A."/>
            <person name="Lundell T."/>
            <person name="Morin E."/>
            <person name="Murat C."/>
            <person name="Sun H."/>
            <person name="Tunlid A."/>
            <person name="Henrissat B."/>
            <person name="Grigoriev I.V."/>
            <person name="Hibbett D.S."/>
            <person name="Martin F."/>
            <person name="Nordberg H.P."/>
            <person name="Cantor M.N."/>
            <person name="Hua S.X."/>
        </authorList>
    </citation>
    <scope>NUCLEOTIDE SEQUENCE [LARGE SCALE GENOMIC DNA]</scope>
    <source>
        <strain evidence="2 3">Zn</strain>
    </source>
</reference>
<evidence type="ECO:0008006" key="4">
    <source>
        <dbReference type="Google" id="ProtNLM"/>
    </source>
</evidence>
<dbReference type="STRING" id="913774.A0A0C3HIH1"/>
<dbReference type="OrthoDB" id="4146887at2759"/>
<dbReference type="EMBL" id="KN832870">
    <property type="protein sequence ID" value="KIN08011.1"/>
    <property type="molecule type" value="Genomic_DNA"/>
</dbReference>
<protein>
    <recommendedName>
        <fullName evidence="4">Transcription factor RfeG</fullName>
    </recommendedName>
</protein>
<dbReference type="HOGENOM" id="CLU_037532_0_0_1"/>
<dbReference type="InParanoid" id="A0A0C3HIH1"/>
<accession>A0A0C3HIH1</accession>
<feature type="region of interest" description="Disordered" evidence="1">
    <location>
        <begin position="88"/>
        <end position="120"/>
    </location>
</feature>
<dbReference type="PANTHER" id="PTHR39609:SF1">
    <property type="entry name" value="RFEG"/>
    <property type="match status" value="1"/>
</dbReference>
<evidence type="ECO:0000313" key="3">
    <source>
        <dbReference type="Proteomes" id="UP000054321"/>
    </source>
</evidence>
<keyword evidence="3" id="KW-1185">Reference proteome</keyword>
<evidence type="ECO:0000313" key="2">
    <source>
        <dbReference type="EMBL" id="KIN08011.1"/>
    </source>
</evidence>
<evidence type="ECO:0000256" key="1">
    <source>
        <dbReference type="SAM" id="MobiDB-lite"/>
    </source>
</evidence>
<feature type="compositionally biased region" description="Polar residues" evidence="1">
    <location>
        <begin position="94"/>
        <end position="114"/>
    </location>
</feature>
<proteinExistence type="predicted"/>
<reference evidence="3" key="2">
    <citation type="submission" date="2015-01" db="EMBL/GenBank/DDBJ databases">
        <title>Evolutionary Origins and Diversification of the Mycorrhizal Mutualists.</title>
        <authorList>
            <consortium name="DOE Joint Genome Institute"/>
            <consortium name="Mycorrhizal Genomics Consortium"/>
            <person name="Kohler A."/>
            <person name="Kuo A."/>
            <person name="Nagy L.G."/>
            <person name="Floudas D."/>
            <person name="Copeland A."/>
            <person name="Barry K.W."/>
            <person name="Cichocki N."/>
            <person name="Veneault-Fourrey C."/>
            <person name="LaButti K."/>
            <person name="Lindquist E.A."/>
            <person name="Lipzen A."/>
            <person name="Lundell T."/>
            <person name="Morin E."/>
            <person name="Murat C."/>
            <person name="Riley R."/>
            <person name="Ohm R."/>
            <person name="Sun H."/>
            <person name="Tunlid A."/>
            <person name="Henrissat B."/>
            <person name="Grigoriev I.V."/>
            <person name="Hibbett D.S."/>
            <person name="Martin F."/>
        </authorList>
    </citation>
    <scope>NUCLEOTIDE SEQUENCE [LARGE SCALE GENOMIC DNA]</scope>
    <source>
        <strain evidence="3">Zn</strain>
    </source>
</reference>
<dbReference type="Proteomes" id="UP000054321">
    <property type="component" value="Unassembled WGS sequence"/>
</dbReference>